<gene>
    <name evidence="3" type="ORF">SAMN05421828_13619</name>
</gene>
<dbReference type="InterPro" id="IPR008258">
    <property type="entry name" value="Transglycosylase_SLT_dom_1"/>
</dbReference>
<evidence type="ECO:0000313" key="3">
    <source>
        <dbReference type="EMBL" id="SIR47223.1"/>
    </source>
</evidence>
<proteinExistence type="inferred from homology"/>
<protein>
    <submittedName>
        <fullName evidence="3">Transglycosylase SLT domain-containing protein</fullName>
    </submittedName>
</protein>
<dbReference type="InterPro" id="IPR023346">
    <property type="entry name" value="Lysozyme-like_dom_sf"/>
</dbReference>
<dbReference type="AlphaFoldDB" id="A0A8G2CPL9"/>
<feature type="domain" description="Transglycosylase SLT" evidence="2">
    <location>
        <begin position="14"/>
        <end position="117"/>
    </location>
</feature>
<dbReference type="Pfam" id="PF01464">
    <property type="entry name" value="SLT"/>
    <property type="match status" value="1"/>
</dbReference>
<dbReference type="Gene3D" id="1.10.530.10">
    <property type="match status" value="1"/>
</dbReference>
<comment type="caution">
    <text evidence="3">The sequence shown here is derived from an EMBL/GenBank/DDBJ whole genome shotgun (WGS) entry which is preliminary data.</text>
</comment>
<dbReference type="Proteomes" id="UP000186308">
    <property type="component" value="Unassembled WGS sequence"/>
</dbReference>
<evidence type="ECO:0000313" key="4">
    <source>
        <dbReference type="Proteomes" id="UP000186308"/>
    </source>
</evidence>
<evidence type="ECO:0000256" key="1">
    <source>
        <dbReference type="ARBA" id="ARBA00009387"/>
    </source>
</evidence>
<name>A0A8G2CPL9_ACIRU</name>
<organism evidence="3 4">
    <name type="scientific">Acidiphilium rubrum</name>
    <dbReference type="NCBI Taxonomy" id="526"/>
    <lineage>
        <taxon>Bacteria</taxon>
        <taxon>Pseudomonadati</taxon>
        <taxon>Pseudomonadota</taxon>
        <taxon>Alphaproteobacteria</taxon>
        <taxon>Acetobacterales</taxon>
        <taxon>Acidocellaceae</taxon>
        <taxon>Acidiphilium</taxon>
    </lineage>
</organism>
<dbReference type="EMBL" id="FTNE01000036">
    <property type="protein sequence ID" value="SIR47223.1"/>
    <property type="molecule type" value="Genomic_DNA"/>
</dbReference>
<reference evidence="3 4" key="1">
    <citation type="submission" date="2017-01" db="EMBL/GenBank/DDBJ databases">
        <authorList>
            <person name="Varghese N."/>
            <person name="Submissions S."/>
        </authorList>
    </citation>
    <scope>NUCLEOTIDE SEQUENCE [LARGE SCALE GENOMIC DNA]</scope>
    <source>
        <strain evidence="3 4">ATCC 35905</strain>
    </source>
</reference>
<comment type="similarity">
    <text evidence="1">Belongs to the virb1 family.</text>
</comment>
<evidence type="ECO:0000259" key="2">
    <source>
        <dbReference type="Pfam" id="PF01464"/>
    </source>
</evidence>
<sequence length="175" mass="18133">MAELMATPYGQAALAAAQADGLNPTTMAALAQVESHFQNIADTGGSTSAFGPWQVESGTWQTTCRQYGLPYTLADMSNPQDEAVVAADTMVTYANSVAAATGSPPTIDQMYGAYIFGPGVGGPLATVQNMNEPLSQVVPAVDISNNNLQGMTVGDFYNVMNQRMGGVGGQPVFNG</sequence>
<dbReference type="SUPFAM" id="SSF53955">
    <property type="entry name" value="Lysozyme-like"/>
    <property type="match status" value="1"/>
</dbReference>
<accession>A0A8G2CPL9</accession>
<keyword evidence="4" id="KW-1185">Reference proteome</keyword>